<evidence type="ECO:0000313" key="2">
    <source>
        <dbReference type="EMBL" id="GFO35645.1"/>
    </source>
</evidence>
<evidence type="ECO:0000313" key="3">
    <source>
        <dbReference type="Proteomes" id="UP000735302"/>
    </source>
</evidence>
<comment type="caution">
    <text evidence="2">The sequence shown here is derived from an EMBL/GenBank/DDBJ whole genome shotgun (WGS) entry which is preliminary data.</text>
</comment>
<sequence length="724" mass="82034">MCVTVTTEPGQCENVIIGFQEKCPRRRLPSPPKSPSPKITPSKADQNKVKCKAFRQRMKEDHKLYEAFKKAEAARKRMSRAERTEEQKEKERLQSRQRSKAYRERKKAAPNEKSQIATRKDVKKQEERKERNRLAQQKCRMNMSRQKQVAERQRNTERMREFRVNKQPADVESVPNEISLQPKTLFTSPGSRRTATDSQSYKFTTCSLNHTDSPPAEVLNFTNSPPADLNHTDSPPAEVLNPTNSPPAEILNPAEALNPTDSPPGEVLNPTDSLPADVPNPTDSPFTTVLPLTTASKSSMIPCPSTARTTSTTVHQLSAESPTTVLSHTTVSEIEALVSLKSKRDKAILNAKYLIGAAAMKLKSSSNRVVSLNGISKRYLKNRPNLYANKESKVKLAVTSFFREHALHLPNQKCSGQKILDKPIKELYKLFKESHPGLEVSSSYFFKLRPKIIMSYMKTPLLQCLCEVCHNPRLKLECMNQNVADSVHFDSLSSLLDRTMCPKSGQFHKLQCIQRKCTLCKGHLESLIDEIRVGEEKTVSWKRWEKEQGPGSSLNLVKKTATLADLSEELRLELQMLPEHVFTYRWQTQQYSDLSRSLPNGWCLVTMDFAENYTCVQHQPQSAYYGYNQVTLHPVVLNYACSQCGAKVNESLVFVSDSLKHSSHFVDHVQGIIEQYLSAVSHIKKIVIFSDGCPGQYKSKVLFYYLAHRDTSFVDTVERCFFGA</sequence>
<feature type="region of interest" description="Disordered" evidence="1">
    <location>
        <begin position="71"/>
        <end position="170"/>
    </location>
</feature>
<feature type="compositionally biased region" description="Basic and acidic residues" evidence="1">
    <location>
        <begin position="148"/>
        <end position="164"/>
    </location>
</feature>
<protein>
    <submittedName>
        <fullName evidence="2">Cc8l18.2-like protein</fullName>
    </submittedName>
</protein>
<feature type="compositionally biased region" description="Basic and acidic residues" evidence="1">
    <location>
        <begin position="71"/>
        <end position="94"/>
    </location>
</feature>
<gene>
    <name evidence="2" type="ORF">PoB_006215000</name>
</gene>
<reference evidence="2 3" key="1">
    <citation type="journal article" date="2021" name="Elife">
        <title>Chloroplast acquisition without the gene transfer in kleptoplastic sea slugs, Plakobranchus ocellatus.</title>
        <authorList>
            <person name="Maeda T."/>
            <person name="Takahashi S."/>
            <person name="Yoshida T."/>
            <person name="Shimamura S."/>
            <person name="Takaki Y."/>
            <person name="Nagai Y."/>
            <person name="Toyoda A."/>
            <person name="Suzuki Y."/>
            <person name="Arimoto A."/>
            <person name="Ishii H."/>
            <person name="Satoh N."/>
            <person name="Nishiyama T."/>
            <person name="Hasebe M."/>
            <person name="Maruyama T."/>
            <person name="Minagawa J."/>
            <person name="Obokata J."/>
            <person name="Shigenobu S."/>
        </authorList>
    </citation>
    <scope>NUCLEOTIDE SEQUENCE [LARGE SCALE GENOMIC DNA]</scope>
</reference>
<accession>A0AAV4CV23</accession>
<feature type="compositionally biased region" description="Basic and acidic residues" evidence="1">
    <location>
        <begin position="118"/>
        <end position="133"/>
    </location>
</feature>
<dbReference type="EMBL" id="BLXT01006999">
    <property type="protein sequence ID" value="GFO35645.1"/>
    <property type="molecule type" value="Genomic_DNA"/>
</dbReference>
<evidence type="ECO:0000256" key="1">
    <source>
        <dbReference type="SAM" id="MobiDB-lite"/>
    </source>
</evidence>
<organism evidence="2 3">
    <name type="scientific">Plakobranchus ocellatus</name>
    <dbReference type="NCBI Taxonomy" id="259542"/>
    <lineage>
        <taxon>Eukaryota</taxon>
        <taxon>Metazoa</taxon>
        <taxon>Spiralia</taxon>
        <taxon>Lophotrochozoa</taxon>
        <taxon>Mollusca</taxon>
        <taxon>Gastropoda</taxon>
        <taxon>Heterobranchia</taxon>
        <taxon>Euthyneura</taxon>
        <taxon>Panpulmonata</taxon>
        <taxon>Sacoglossa</taxon>
        <taxon>Placobranchoidea</taxon>
        <taxon>Plakobranchidae</taxon>
        <taxon>Plakobranchus</taxon>
    </lineage>
</organism>
<proteinExistence type="predicted"/>
<keyword evidence="3" id="KW-1185">Reference proteome</keyword>
<dbReference type="PANTHER" id="PTHR46601">
    <property type="entry name" value="ULP_PROTEASE DOMAIN-CONTAINING PROTEIN"/>
    <property type="match status" value="1"/>
</dbReference>
<name>A0AAV4CV23_9GAST</name>
<dbReference type="Proteomes" id="UP000735302">
    <property type="component" value="Unassembled WGS sequence"/>
</dbReference>
<dbReference type="PANTHER" id="PTHR46601:SF1">
    <property type="entry name" value="ADF-H DOMAIN-CONTAINING PROTEIN"/>
    <property type="match status" value="1"/>
</dbReference>
<feature type="compositionally biased region" description="Basic residues" evidence="1">
    <location>
        <begin position="95"/>
        <end position="108"/>
    </location>
</feature>
<feature type="region of interest" description="Disordered" evidence="1">
    <location>
        <begin position="22"/>
        <end position="50"/>
    </location>
</feature>
<dbReference type="AlphaFoldDB" id="A0AAV4CV23"/>